<evidence type="ECO:0000313" key="5">
    <source>
        <dbReference type="Proteomes" id="UP000569329"/>
    </source>
</evidence>
<dbReference type="GO" id="GO:0031177">
    <property type="term" value="F:phosphopantetheine binding"/>
    <property type="evidence" value="ECO:0007669"/>
    <property type="project" value="InterPro"/>
</dbReference>
<sequence length="111" mass="11701">MAQSAGDADETGADLELLERLSDADAPTRLSSLTGFVIEQAAAILRVDPAGVDPGRSLLDYGLDSLMGLELRTRIDKALRVRVPTKQLWAHPDPESLAGCLAEKLGGSADS</sequence>
<dbReference type="SUPFAM" id="SSF47336">
    <property type="entry name" value="ACP-like"/>
    <property type="match status" value="1"/>
</dbReference>
<dbReference type="InterPro" id="IPR006162">
    <property type="entry name" value="Ppantetheine_attach_site"/>
</dbReference>
<comment type="caution">
    <text evidence="4">The sequence shown here is derived from an EMBL/GenBank/DDBJ whole genome shotgun (WGS) entry which is preliminary data.</text>
</comment>
<dbReference type="PROSITE" id="PS00012">
    <property type="entry name" value="PHOSPHOPANTETHEINE"/>
    <property type="match status" value="1"/>
</dbReference>
<keyword evidence="2" id="KW-0597">Phosphoprotein</keyword>
<gene>
    <name evidence="4" type="ORF">FHX42_003441</name>
</gene>
<proteinExistence type="predicted"/>
<dbReference type="AlphaFoldDB" id="A0A839E2T7"/>
<dbReference type="SMART" id="SM01294">
    <property type="entry name" value="PKS_PP_betabranch"/>
    <property type="match status" value="1"/>
</dbReference>
<evidence type="ECO:0000259" key="3">
    <source>
        <dbReference type="PROSITE" id="PS50075"/>
    </source>
</evidence>
<dbReference type="InterPro" id="IPR020806">
    <property type="entry name" value="PKS_PP-bd"/>
</dbReference>
<dbReference type="RefSeq" id="WP_182545351.1">
    <property type="nucleotide sequence ID" value="NZ_JACGWZ010000005.1"/>
</dbReference>
<evidence type="ECO:0000256" key="1">
    <source>
        <dbReference type="ARBA" id="ARBA00022450"/>
    </source>
</evidence>
<keyword evidence="1" id="KW-0596">Phosphopantetheine</keyword>
<dbReference type="InterPro" id="IPR036736">
    <property type="entry name" value="ACP-like_sf"/>
</dbReference>
<reference evidence="4 5" key="1">
    <citation type="submission" date="2020-07" db="EMBL/GenBank/DDBJ databases">
        <title>Sequencing the genomes of 1000 actinobacteria strains.</title>
        <authorList>
            <person name="Klenk H.-P."/>
        </authorList>
    </citation>
    <scope>NUCLEOTIDE SEQUENCE [LARGE SCALE GENOMIC DNA]</scope>
    <source>
        <strain evidence="4 5">DSM 45975</strain>
    </source>
</reference>
<feature type="domain" description="Carrier" evidence="3">
    <location>
        <begin position="31"/>
        <end position="105"/>
    </location>
</feature>
<name>A0A839E2T7_9PSEU</name>
<dbReference type="PROSITE" id="PS50075">
    <property type="entry name" value="CARRIER"/>
    <property type="match status" value="1"/>
</dbReference>
<dbReference type="Pfam" id="PF00550">
    <property type="entry name" value="PP-binding"/>
    <property type="match status" value="1"/>
</dbReference>
<dbReference type="Gene3D" id="1.10.1200.10">
    <property type="entry name" value="ACP-like"/>
    <property type="match status" value="1"/>
</dbReference>
<organism evidence="4 5">
    <name type="scientific">Halosaccharopolyspora lacisalsi</name>
    <dbReference type="NCBI Taxonomy" id="1000566"/>
    <lineage>
        <taxon>Bacteria</taxon>
        <taxon>Bacillati</taxon>
        <taxon>Actinomycetota</taxon>
        <taxon>Actinomycetes</taxon>
        <taxon>Pseudonocardiales</taxon>
        <taxon>Pseudonocardiaceae</taxon>
        <taxon>Halosaccharopolyspora</taxon>
    </lineage>
</organism>
<dbReference type="EMBL" id="JACGWZ010000005">
    <property type="protein sequence ID" value="MBA8826065.1"/>
    <property type="molecule type" value="Genomic_DNA"/>
</dbReference>
<accession>A0A839E2T7</accession>
<dbReference type="Proteomes" id="UP000569329">
    <property type="component" value="Unassembled WGS sequence"/>
</dbReference>
<dbReference type="SMART" id="SM00823">
    <property type="entry name" value="PKS_PP"/>
    <property type="match status" value="1"/>
</dbReference>
<protein>
    <submittedName>
        <fullName evidence="4">Acyl carrier protein</fullName>
    </submittedName>
</protein>
<keyword evidence="5" id="KW-1185">Reference proteome</keyword>
<evidence type="ECO:0000313" key="4">
    <source>
        <dbReference type="EMBL" id="MBA8826065.1"/>
    </source>
</evidence>
<dbReference type="InterPro" id="IPR009081">
    <property type="entry name" value="PP-bd_ACP"/>
</dbReference>
<evidence type="ECO:0000256" key="2">
    <source>
        <dbReference type="ARBA" id="ARBA00022553"/>
    </source>
</evidence>